<evidence type="ECO:0000313" key="4">
    <source>
        <dbReference type="Proteomes" id="UP001060261"/>
    </source>
</evidence>
<dbReference type="InterPro" id="IPR050072">
    <property type="entry name" value="Peptidase_M20A"/>
</dbReference>
<sequence>MRTGQLEHPELEQVARDWTLKLVGHSSVTNSAGEAAFGPWLCAELQAQPAFAGQSPQTQPPQTRPHQIQPPVWLEPTLHDSAARASVCALARGKGPRTVLLTGHDDVVGVADYGDLAPHAFSPETLAARVATSFSPEHDGPVLADLASGDFVFGRGSLDMKSGLAAGLAVLEAWAASGNEGNVLFVAVPDEEENSHGMRLLVRQLPDIERRYGLEIVAAINLDAEVDPAGDGRGQAVFLGSVGKVLPSLLLLGRPAHAGTPFGGLSAALMLAEMIRRVELHPDFIDRHPAESGPPAALLQLSDLKDHYDVTTPDALWCGFNVLLHGRTPGDVLERLHTAVQTGMEAALTDLETRARASGSQVRAAPVQVLTYAQVLALAEARGGQAALGRLSALAAASAARDTPHLCQQLTLTAAREAQLTGPAAILGFGSLPYPVAELGQDESSLALRTAVERAIVQVKAKFGVSVRTRPFFPGVSDMSFLGGAPTPRPGPAA</sequence>
<proteinExistence type="predicted"/>
<reference evidence="3" key="1">
    <citation type="submission" date="2022-09" db="EMBL/GenBank/DDBJ databases">
        <title>genome sequence of Deinococcus rubellus.</title>
        <authorList>
            <person name="Srinivasan S."/>
        </authorList>
    </citation>
    <scope>NUCLEOTIDE SEQUENCE</scope>
    <source>
        <strain evidence="3">Ant6</strain>
    </source>
</reference>
<dbReference type="EMBL" id="CP104213">
    <property type="protein sequence ID" value="UWX63063.1"/>
    <property type="molecule type" value="Genomic_DNA"/>
</dbReference>
<dbReference type="Gene3D" id="3.40.630.10">
    <property type="entry name" value="Zn peptidases"/>
    <property type="match status" value="1"/>
</dbReference>
<dbReference type="InterPro" id="IPR002933">
    <property type="entry name" value="Peptidase_M20"/>
</dbReference>
<dbReference type="RefSeq" id="WP_260559356.1">
    <property type="nucleotide sequence ID" value="NZ_BAABEC010000188.1"/>
</dbReference>
<dbReference type="Proteomes" id="UP001060261">
    <property type="component" value="Chromosome"/>
</dbReference>
<protein>
    <submittedName>
        <fullName evidence="3">M20/M25/M40 family metallo-hydrolase</fullName>
    </submittedName>
</protein>
<evidence type="ECO:0000313" key="3">
    <source>
        <dbReference type="EMBL" id="UWX63063.1"/>
    </source>
</evidence>
<accession>A0ABY5YDH1</accession>
<keyword evidence="4" id="KW-1185">Reference proteome</keyword>
<dbReference type="PANTHER" id="PTHR43808:SF27">
    <property type="entry name" value="PROTEIN ROCB"/>
    <property type="match status" value="1"/>
</dbReference>
<dbReference type="Pfam" id="PF01546">
    <property type="entry name" value="Peptidase_M20"/>
    <property type="match status" value="1"/>
</dbReference>
<organism evidence="3 4">
    <name type="scientific">Deinococcus rubellus</name>
    <dbReference type="NCBI Taxonomy" id="1889240"/>
    <lineage>
        <taxon>Bacteria</taxon>
        <taxon>Thermotogati</taxon>
        <taxon>Deinococcota</taxon>
        <taxon>Deinococci</taxon>
        <taxon>Deinococcales</taxon>
        <taxon>Deinococcaceae</taxon>
        <taxon>Deinococcus</taxon>
    </lineage>
</organism>
<gene>
    <name evidence="3" type="ORF">N0D28_09850</name>
</gene>
<dbReference type="SUPFAM" id="SSF53187">
    <property type="entry name" value="Zn-dependent exopeptidases"/>
    <property type="match status" value="1"/>
</dbReference>
<evidence type="ECO:0000256" key="1">
    <source>
        <dbReference type="ARBA" id="ARBA00022801"/>
    </source>
</evidence>
<evidence type="ECO:0000256" key="2">
    <source>
        <dbReference type="ARBA" id="ARBA00022833"/>
    </source>
</evidence>
<dbReference type="InterPro" id="IPR001261">
    <property type="entry name" value="ArgE/DapE_CS"/>
</dbReference>
<dbReference type="PANTHER" id="PTHR43808">
    <property type="entry name" value="ACETYLORNITHINE DEACETYLASE"/>
    <property type="match status" value="1"/>
</dbReference>
<keyword evidence="1" id="KW-0378">Hydrolase</keyword>
<dbReference type="PROSITE" id="PS00758">
    <property type="entry name" value="ARGE_DAPE_CPG2_1"/>
    <property type="match status" value="1"/>
</dbReference>
<name>A0ABY5YDH1_9DEIO</name>
<keyword evidence="2" id="KW-0862">Zinc</keyword>